<dbReference type="InterPro" id="IPR053134">
    <property type="entry name" value="RNA-dir_DNA_polymerase"/>
</dbReference>
<keyword evidence="2" id="KW-0695">RNA-directed DNA polymerase</keyword>
<dbReference type="InterPro" id="IPR043502">
    <property type="entry name" value="DNA/RNA_pol_sf"/>
</dbReference>
<dbReference type="AlphaFoldDB" id="A0A438GZ84"/>
<dbReference type="PANTHER" id="PTHR24559">
    <property type="entry name" value="TRANSPOSON TY3-I GAG-POL POLYPROTEIN"/>
    <property type="match status" value="1"/>
</dbReference>
<dbReference type="EMBL" id="QGNW01000316">
    <property type="protein sequence ID" value="RVW77251.1"/>
    <property type="molecule type" value="Genomic_DNA"/>
</dbReference>
<reference evidence="2 3" key="1">
    <citation type="journal article" date="2018" name="PLoS Genet.">
        <title>Population sequencing reveals clonal diversity and ancestral inbreeding in the grapevine cultivar Chardonnay.</title>
        <authorList>
            <person name="Roach M.J."/>
            <person name="Johnson D.L."/>
            <person name="Bohlmann J."/>
            <person name="van Vuuren H.J."/>
            <person name="Jones S.J."/>
            <person name="Pretorius I.S."/>
            <person name="Schmidt S.A."/>
            <person name="Borneman A.R."/>
        </authorList>
    </citation>
    <scope>NUCLEOTIDE SEQUENCE [LARGE SCALE GENOMIC DNA]</scope>
    <source>
        <strain evidence="3">cv. Chardonnay</strain>
        <tissue evidence="2">Leaf</tissue>
    </source>
</reference>
<name>A0A438GZ84_VITVI</name>
<keyword evidence="2" id="KW-0808">Transferase</keyword>
<dbReference type="Gene3D" id="3.30.70.270">
    <property type="match status" value="1"/>
</dbReference>
<accession>A0A438GZ84</accession>
<evidence type="ECO:0000313" key="3">
    <source>
        <dbReference type="Proteomes" id="UP000288805"/>
    </source>
</evidence>
<evidence type="ECO:0000256" key="1">
    <source>
        <dbReference type="SAM" id="MobiDB-lite"/>
    </source>
</evidence>
<feature type="region of interest" description="Disordered" evidence="1">
    <location>
        <begin position="28"/>
        <end position="57"/>
    </location>
</feature>
<dbReference type="SUPFAM" id="SSF56672">
    <property type="entry name" value="DNA/RNA polymerases"/>
    <property type="match status" value="1"/>
</dbReference>
<gene>
    <name evidence="2" type="primary">RRPO_72</name>
    <name evidence="2" type="ORF">CK203_043294</name>
</gene>
<dbReference type="GO" id="GO:0003964">
    <property type="term" value="F:RNA-directed DNA polymerase activity"/>
    <property type="evidence" value="ECO:0007669"/>
    <property type="project" value="UniProtKB-KW"/>
</dbReference>
<dbReference type="PANTHER" id="PTHR24559:SF443">
    <property type="entry name" value="RNA-DIRECTED DNA POLYMERASE HOMOLOG"/>
    <property type="match status" value="1"/>
</dbReference>
<proteinExistence type="predicted"/>
<comment type="caution">
    <text evidence="2">The sequence shown here is derived from an EMBL/GenBank/DDBJ whole genome shotgun (WGS) entry which is preliminary data.</text>
</comment>
<dbReference type="Proteomes" id="UP000288805">
    <property type="component" value="Unassembled WGS sequence"/>
</dbReference>
<keyword evidence="2" id="KW-0548">Nucleotidyltransferase</keyword>
<dbReference type="InterPro" id="IPR043128">
    <property type="entry name" value="Rev_trsase/Diguanyl_cyclase"/>
</dbReference>
<dbReference type="CDD" id="cd01647">
    <property type="entry name" value="RT_LTR"/>
    <property type="match status" value="1"/>
</dbReference>
<sequence>MCEEDKLFNFMFGLQGWAQAELKRQGKNGEFKLSKKNGGKPNKNPESSLARVEKKANSSLATRPTGCFVCNKLHRARDCPKKDEINAFIIVDEDNNGYGWVVALVDNGTTHNFVSMLEATKLSLKLGNWKGTINFLSVSLYDFDFILGNDFFHKTKRGFNLQVEKGLRKGQLTYVVALIEIKPKKMVEVSDEIVPILQEYVDVMPLKVLKKLPPRKPNDHQIKLVSGIKPLVVDPTFKGTIWGIDSLPKKQDVTLQMCVDYRALNKVTIKNKYLILLVADLFDRLTKAEYFTKLDLGSGYWQVRIVEGDESKTTILMNDVLFDFLNSFVVVYLDDIVIYSQTLQDHLVHLGKEGHSVAFESWNLDVAEQRMGKHNQVVDALSYKEVTEFMGSLSQVVVDFTTRVRQEVPQNSTYNKLVEQVKEGTTRRYWFDDGLLYYMDKTEQKKEVGLSHPLLIPERPWQCLSKDFITGFPKV</sequence>
<organism evidence="2 3">
    <name type="scientific">Vitis vinifera</name>
    <name type="common">Grape</name>
    <dbReference type="NCBI Taxonomy" id="29760"/>
    <lineage>
        <taxon>Eukaryota</taxon>
        <taxon>Viridiplantae</taxon>
        <taxon>Streptophyta</taxon>
        <taxon>Embryophyta</taxon>
        <taxon>Tracheophyta</taxon>
        <taxon>Spermatophyta</taxon>
        <taxon>Magnoliopsida</taxon>
        <taxon>eudicotyledons</taxon>
        <taxon>Gunneridae</taxon>
        <taxon>Pentapetalae</taxon>
        <taxon>rosids</taxon>
        <taxon>Vitales</taxon>
        <taxon>Vitaceae</taxon>
        <taxon>Viteae</taxon>
        <taxon>Vitis</taxon>
    </lineage>
</organism>
<evidence type="ECO:0000313" key="2">
    <source>
        <dbReference type="EMBL" id="RVW77251.1"/>
    </source>
</evidence>
<protein>
    <submittedName>
        <fullName evidence="2">RNA-directed DNA polymerase-like</fullName>
    </submittedName>
</protein>